<comment type="caution">
    <text evidence="2">The sequence shown here is derived from an EMBL/GenBank/DDBJ whole genome shotgun (WGS) entry which is preliminary data.</text>
</comment>
<sequence length="104" mass="11627">MTDQQKAYAKELERATERLQIVQAMALASEEPHRLVDVLFDAVDVSDASSRVRAEFGFSEVQAEAVLDAQFRRLSRRDRDRMAQMVVDTQAAVDELTELANGAA</sequence>
<reference evidence="2 3" key="1">
    <citation type="submission" date="2024-09" db="EMBL/GenBank/DDBJ databases">
        <authorList>
            <person name="Sun Q."/>
            <person name="Mori K."/>
        </authorList>
    </citation>
    <scope>NUCLEOTIDE SEQUENCE [LARGE SCALE GENOMIC DNA]</scope>
    <source>
        <strain evidence="2 3">JCM 9626</strain>
    </source>
</reference>
<dbReference type="Gene3D" id="1.10.268.10">
    <property type="entry name" value="Topoisomerase, domain 3"/>
    <property type="match status" value="1"/>
</dbReference>
<keyword evidence="3" id="KW-1185">Reference proteome</keyword>
<proteinExistence type="predicted"/>
<evidence type="ECO:0000313" key="3">
    <source>
        <dbReference type="Proteomes" id="UP001589750"/>
    </source>
</evidence>
<accession>A0ABV5K8H2</accession>
<dbReference type="SUPFAM" id="SSF56719">
    <property type="entry name" value="Type II DNA topoisomerase"/>
    <property type="match status" value="1"/>
</dbReference>
<dbReference type="RefSeq" id="WP_140011731.1">
    <property type="nucleotide sequence ID" value="NZ_JBHMDG010000010.1"/>
</dbReference>
<gene>
    <name evidence="2" type="ORF">ACFFRI_08250</name>
</gene>
<evidence type="ECO:0000313" key="2">
    <source>
        <dbReference type="EMBL" id="MFB9313032.1"/>
    </source>
</evidence>
<dbReference type="InterPro" id="IPR013760">
    <property type="entry name" value="Topo_IIA-like_dom_sf"/>
</dbReference>
<dbReference type="EMBL" id="JBHMDG010000010">
    <property type="protein sequence ID" value="MFB9313032.1"/>
    <property type="molecule type" value="Genomic_DNA"/>
</dbReference>
<evidence type="ECO:0000256" key="1">
    <source>
        <dbReference type="ARBA" id="ARBA00000185"/>
    </source>
</evidence>
<name>A0ABV5K8H2_9ACTN</name>
<dbReference type="Proteomes" id="UP001589750">
    <property type="component" value="Unassembled WGS sequence"/>
</dbReference>
<organism evidence="2 3">
    <name type="scientific">Nocardioides plantarum</name>
    <dbReference type="NCBI Taxonomy" id="29299"/>
    <lineage>
        <taxon>Bacteria</taxon>
        <taxon>Bacillati</taxon>
        <taxon>Actinomycetota</taxon>
        <taxon>Actinomycetes</taxon>
        <taxon>Propionibacteriales</taxon>
        <taxon>Nocardioidaceae</taxon>
        <taxon>Nocardioides</taxon>
    </lineage>
</organism>
<comment type="catalytic activity">
    <reaction evidence="1">
        <text>ATP-dependent breakage, passage and rejoining of double-stranded DNA.</text>
        <dbReference type="EC" id="5.6.2.2"/>
    </reaction>
</comment>
<dbReference type="InterPro" id="IPR013757">
    <property type="entry name" value="Topo_IIA_A_a_sf"/>
</dbReference>
<protein>
    <submittedName>
        <fullName evidence="2">DNA gyrase subunit A</fullName>
    </submittedName>
</protein>